<evidence type="ECO:0000313" key="2">
    <source>
        <dbReference type="Proteomes" id="UP001642484"/>
    </source>
</evidence>
<sequence length="239" mass="26371">MFQGKGVMIGSEDRMNDQRRQSERNFSDLFGTASARPLQLNEAGRSEFHSSATASWMDSTTETSARNLHRRSGEGSLIYDPTAKSVESIALPLSPRSCERSVDVMKEERAFWDVSPPSPRAGMAAGVEVARRHRERIRARSHDSGRTRELTPSERKLANLASGQLRIATGASSEPHDDGRRSSQAIGTRRNMVVDSPRSVRHGTFGEDSPAARSALARAAPNSARQRRMKEMLTSVGFF</sequence>
<proteinExistence type="predicted"/>
<dbReference type="Proteomes" id="UP001642484">
    <property type="component" value="Unassembled WGS sequence"/>
</dbReference>
<evidence type="ECO:0000313" key="1">
    <source>
        <dbReference type="EMBL" id="CAK9040889.1"/>
    </source>
</evidence>
<keyword evidence="2" id="KW-1185">Reference proteome</keyword>
<organism evidence="1 2">
    <name type="scientific">Durusdinium trenchii</name>
    <dbReference type="NCBI Taxonomy" id="1381693"/>
    <lineage>
        <taxon>Eukaryota</taxon>
        <taxon>Sar</taxon>
        <taxon>Alveolata</taxon>
        <taxon>Dinophyceae</taxon>
        <taxon>Suessiales</taxon>
        <taxon>Symbiodiniaceae</taxon>
        <taxon>Durusdinium</taxon>
    </lineage>
</organism>
<comment type="caution">
    <text evidence="1">The sequence shown here is derived from an EMBL/GenBank/DDBJ whole genome shotgun (WGS) entry which is preliminary data.</text>
</comment>
<name>A0ABP0LNV9_9DINO</name>
<accession>A0ABP0LNV9</accession>
<protein>
    <submittedName>
        <fullName evidence="1">Uncharacterized protein</fullName>
    </submittedName>
</protein>
<dbReference type="EMBL" id="CAXAMN010013447">
    <property type="protein sequence ID" value="CAK9040889.1"/>
    <property type="molecule type" value="Genomic_DNA"/>
</dbReference>
<reference evidence="1 2" key="1">
    <citation type="submission" date="2024-02" db="EMBL/GenBank/DDBJ databases">
        <authorList>
            <person name="Chen Y."/>
            <person name="Shah S."/>
            <person name="Dougan E. K."/>
            <person name="Thang M."/>
            <person name="Chan C."/>
        </authorList>
    </citation>
    <scope>NUCLEOTIDE SEQUENCE [LARGE SCALE GENOMIC DNA]</scope>
</reference>
<gene>
    <name evidence="1" type="ORF">CCMP2556_LOCUS21975</name>
</gene>